<keyword evidence="8 11" id="KW-0472">Membrane</keyword>
<keyword evidence="9" id="KW-0325">Glycoprotein</keyword>
<evidence type="ECO:0000256" key="10">
    <source>
        <dbReference type="ARBA" id="ARBA00037847"/>
    </source>
</evidence>
<evidence type="ECO:0000256" key="5">
    <source>
        <dbReference type="ARBA" id="ARBA00022692"/>
    </source>
</evidence>
<comment type="subcellular location">
    <subcellularLocation>
        <location evidence="10">Endomembrane system</location>
        <topology evidence="10">Single-pass membrane protein</topology>
    </subcellularLocation>
    <subcellularLocation>
        <location evidence="1">Membrane</location>
        <topology evidence="1">Single-pass type II membrane protein</topology>
    </subcellularLocation>
</comment>
<reference evidence="12 13" key="1">
    <citation type="submission" date="2021-05" db="EMBL/GenBank/DDBJ databases">
        <title>Genome Assembly of Synthetic Allotetraploid Brassica napus Reveals Homoeologous Exchanges between Subgenomes.</title>
        <authorList>
            <person name="Davis J.T."/>
        </authorList>
    </citation>
    <scope>NUCLEOTIDE SEQUENCE [LARGE SCALE GENOMIC DNA]</scope>
    <source>
        <strain evidence="13">cv. Da-Ae</strain>
        <tissue evidence="12">Seedling</tissue>
    </source>
</reference>
<evidence type="ECO:0000256" key="2">
    <source>
        <dbReference type="ARBA" id="ARBA00008361"/>
    </source>
</evidence>
<evidence type="ECO:0000256" key="7">
    <source>
        <dbReference type="ARBA" id="ARBA00022989"/>
    </source>
</evidence>
<keyword evidence="13" id="KW-1185">Reference proteome</keyword>
<comment type="similarity">
    <text evidence="2">Belongs to the methyltransferase superfamily.</text>
</comment>
<keyword evidence="7 11" id="KW-1133">Transmembrane helix</keyword>
<gene>
    <name evidence="12" type="ORF">HID58_006284</name>
</gene>
<evidence type="ECO:0000256" key="3">
    <source>
        <dbReference type="ARBA" id="ARBA00022603"/>
    </source>
</evidence>
<protein>
    <recommendedName>
        <fullName evidence="14">Methyltransferase type 11 domain-containing protein</fullName>
    </recommendedName>
</protein>
<keyword evidence="5 11" id="KW-0812">Transmembrane</keyword>
<accession>A0ABQ8EBL3</accession>
<evidence type="ECO:0000256" key="9">
    <source>
        <dbReference type="ARBA" id="ARBA00023180"/>
    </source>
</evidence>
<dbReference type="Proteomes" id="UP000824890">
    <property type="component" value="Unassembled WGS sequence"/>
</dbReference>
<name>A0ABQ8EBL3_BRANA</name>
<feature type="transmembrane region" description="Helical" evidence="11">
    <location>
        <begin position="21"/>
        <end position="43"/>
    </location>
</feature>
<dbReference type="InterPro" id="IPR029063">
    <property type="entry name" value="SAM-dependent_MTases_sf"/>
</dbReference>
<dbReference type="InterPro" id="IPR004159">
    <property type="entry name" value="Put_SAM_MeTrfase"/>
</dbReference>
<dbReference type="Pfam" id="PF03141">
    <property type="entry name" value="Methyltransf_29"/>
    <property type="match status" value="1"/>
</dbReference>
<keyword evidence="6" id="KW-0735">Signal-anchor</keyword>
<evidence type="ECO:0000256" key="11">
    <source>
        <dbReference type="SAM" id="Phobius"/>
    </source>
</evidence>
<evidence type="ECO:0000313" key="12">
    <source>
        <dbReference type="EMBL" id="KAH0938823.1"/>
    </source>
</evidence>
<dbReference type="InterPro" id="IPR053223">
    <property type="entry name" value="Prob_Methyltransferase"/>
</dbReference>
<dbReference type="PANTHER" id="PTHR44067:SF1">
    <property type="entry name" value="S-ADENOSYL-L-METHIONINE-DEPENDENT METHYLTRANSFERASES SUPERFAMILY PROTEIN"/>
    <property type="match status" value="1"/>
</dbReference>
<dbReference type="EMBL" id="JAGKQM010000002">
    <property type="protein sequence ID" value="KAH0938823.1"/>
    <property type="molecule type" value="Genomic_DNA"/>
</dbReference>
<evidence type="ECO:0000256" key="1">
    <source>
        <dbReference type="ARBA" id="ARBA00004606"/>
    </source>
</evidence>
<sequence length="729" mass="83934">MKMVKANVLSKIRGFSGVNRPIYVLAGLAFLISVATLAKFNYITPLRFSGRFCNNHGSFDGDNYILGSQMRKTIESAIFKIHQEMDDLKALEANSSAPPSDSSASGSMFRHVAFLADVLSLIQSVHMELPSLEEVDHPLKQRNGDPGEHFMREEIKKYIKIKPNRLGKQNFMGANGTFTSIGHACFAMKKDLEEYMDYDVGEICNDDWRLAQKLMVHGCDPLPRRRCFSRAPQLYYKPFPINEWVNRGELDLETNQTADFSIQEVLEIKPGEIRIGLDFSVGTGTFAARMRESNVTIVTATINLGAPFNEMISLRGLVPLYLTVNQRLPFFDSTLDMIHTTRFLDGWIDLILLDFVLFDWDRVLRPGGLLWIDSFFCLKEDLGDYMEAFKALRYRRHKWVVVPKRDKDDKEVFFSAKMHVVKNMNSLPPMPEDGDTWSVMPNWVLPTRSFLEMLVDSLDAQIYEEHHQTNRCYLILSHFYSWLLELIWFEYLTPTTMDEDLTEEACRLRRPSCASLAMAKDERDRVARFNREREANFNSQAVSLRKKKERRCKLETLRRLSNRTFLRSISSRRKDLRNRQGSSDNFKLMHPSMMILPGYFGVPLQQNFWHFYRDLFCWLPANICSEPSVVLLEISTVFLTLRPGELVIDASELPADFFKSVQEKGVESHREQKMIKSRSVVSFDDQGGSSKDNSLSGSVNFSYVGTDLMWSSPLPSPLRDWNAIRNQAG</sequence>
<keyword evidence="4" id="KW-0808">Transferase</keyword>
<dbReference type="SUPFAM" id="SSF53335">
    <property type="entry name" value="S-adenosyl-L-methionine-dependent methyltransferases"/>
    <property type="match status" value="1"/>
</dbReference>
<evidence type="ECO:0000256" key="4">
    <source>
        <dbReference type="ARBA" id="ARBA00022679"/>
    </source>
</evidence>
<evidence type="ECO:0000313" key="13">
    <source>
        <dbReference type="Proteomes" id="UP000824890"/>
    </source>
</evidence>
<evidence type="ECO:0008006" key="14">
    <source>
        <dbReference type="Google" id="ProtNLM"/>
    </source>
</evidence>
<comment type="caution">
    <text evidence="12">The sequence shown here is derived from an EMBL/GenBank/DDBJ whole genome shotgun (WGS) entry which is preliminary data.</text>
</comment>
<dbReference type="PANTHER" id="PTHR44067">
    <property type="entry name" value="S-ADENOSYL-L-METHIONINE-DEPENDENT METHYLTRANSFERASE SUPERFAMILY PROTEIN-RELATED"/>
    <property type="match status" value="1"/>
</dbReference>
<evidence type="ECO:0000256" key="8">
    <source>
        <dbReference type="ARBA" id="ARBA00023136"/>
    </source>
</evidence>
<evidence type="ECO:0000256" key="6">
    <source>
        <dbReference type="ARBA" id="ARBA00022968"/>
    </source>
</evidence>
<proteinExistence type="inferred from homology"/>
<keyword evidence="3" id="KW-0489">Methyltransferase</keyword>
<organism evidence="12 13">
    <name type="scientific">Brassica napus</name>
    <name type="common">Rape</name>
    <dbReference type="NCBI Taxonomy" id="3708"/>
    <lineage>
        <taxon>Eukaryota</taxon>
        <taxon>Viridiplantae</taxon>
        <taxon>Streptophyta</taxon>
        <taxon>Embryophyta</taxon>
        <taxon>Tracheophyta</taxon>
        <taxon>Spermatophyta</taxon>
        <taxon>Magnoliopsida</taxon>
        <taxon>eudicotyledons</taxon>
        <taxon>Gunneridae</taxon>
        <taxon>Pentapetalae</taxon>
        <taxon>rosids</taxon>
        <taxon>malvids</taxon>
        <taxon>Brassicales</taxon>
        <taxon>Brassicaceae</taxon>
        <taxon>Brassiceae</taxon>
        <taxon>Brassica</taxon>
    </lineage>
</organism>